<proteinExistence type="predicted"/>
<dbReference type="AlphaFoldDB" id="A0A1J7BR01"/>
<keyword evidence="1" id="KW-0812">Transmembrane</keyword>
<protein>
    <submittedName>
        <fullName evidence="2">Uncharacterized protein</fullName>
    </submittedName>
</protein>
<sequence length="81" mass="8897">MSTLSTPNYIFAAIAAATALSCIVWLAAEAMLAPRRQGWRMVVDAAGAHDAVPLTLAEQREFEALVRPLARQFRKRPGRAF</sequence>
<comment type="caution">
    <text evidence="2">The sequence shown here is derived from an EMBL/GenBank/DDBJ whole genome shotgun (WGS) entry which is preliminary data.</text>
</comment>
<evidence type="ECO:0000313" key="2">
    <source>
        <dbReference type="EMBL" id="OIV35873.1"/>
    </source>
</evidence>
<keyword evidence="3" id="KW-1185">Reference proteome</keyword>
<dbReference type="STRING" id="1428644.BIV57_19345"/>
<dbReference type="EMBL" id="MLCF01000127">
    <property type="protein sequence ID" value="OIV35873.1"/>
    <property type="molecule type" value="Genomic_DNA"/>
</dbReference>
<evidence type="ECO:0000313" key="3">
    <source>
        <dbReference type="Proteomes" id="UP000243342"/>
    </source>
</evidence>
<dbReference type="RefSeq" id="WP_071658179.1">
    <property type="nucleotide sequence ID" value="NZ_MLCF01000127.1"/>
</dbReference>
<gene>
    <name evidence="2" type="ORF">BIV57_19345</name>
</gene>
<accession>A0A1J7BR01</accession>
<organism evidence="2 3">
    <name type="scientific">Mangrovactinospora gilvigrisea</name>
    <dbReference type="NCBI Taxonomy" id="1428644"/>
    <lineage>
        <taxon>Bacteria</taxon>
        <taxon>Bacillati</taxon>
        <taxon>Actinomycetota</taxon>
        <taxon>Actinomycetes</taxon>
        <taxon>Kitasatosporales</taxon>
        <taxon>Streptomycetaceae</taxon>
        <taxon>Mangrovactinospora</taxon>
    </lineage>
</organism>
<keyword evidence="1" id="KW-1133">Transmembrane helix</keyword>
<keyword evidence="1" id="KW-0472">Membrane</keyword>
<dbReference type="Proteomes" id="UP000243342">
    <property type="component" value="Unassembled WGS sequence"/>
</dbReference>
<reference evidence="2 3" key="1">
    <citation type="submission" date="2016-10" db="EMBL/GenBank/DDBJ databases">
        <title>Genome sequence of Streptomyces gilvigriseus MUSC 26.</title>
        <authorList>
            <person name="Lee L.-H."/>
            <person name="Ser H.-L."/>
        </authorList>
    </citation>
    <scope>NUCLEOTIDE SEQUENCE [LARGE SCALE GENOMIC DNA]</scope>
    <source>
        <strain evidence="2 3">MUSC 26</strain>
    </source>
</reference>
<feature type="transmembrane region" description="Helical" evidence="1">
    <location>
        <begin position="6"/>
        <end position="28"/>
    </location>
</feature>
<evidence type="ECO:0000256" key="1">
    <source>
        <dbReference type="SAM" id="Phobius"/>
    </source>
</evidence>
<name>A0A1J7BR01_9ACTN</name>